<dbReference type="Proteomes" id="UP000002640">
    <property type="component" value="Unassembled WGS sequence"/>
</dbReference>
<protein>
    <submittedName>
        <fullName evidence="2">Uncharacterized protein</fullName>
    </submittedName>
</protein>
<dbReference type="AlphaFoldDB" id="G5AA07"/>
<proteinExistence type="predicted"/>
<dbReference type="RefSeq" id="XP_009537002.1">
    <property type="nucleotide sequence ID" value="XM_009538707.1"/>
</dbReference>
<feature type="compositionally biased region" description="Acidic residues" evidence="1">
    <location>
        <begin position="27"/>
        <end position="37"/>
    </location>
</feature>
<dbReference type="KEGG" id="psoj:PHYSODRAFT_306613"/>
<dbReference type="InParanoid" id="G5AA07"/>
<dbReference type="GeneID" id="20642755"/>
<organism evidence="2 3">
    <name type="scientific">Phytophthora sojae (strain P6497)</name>
    <name type="common">Soybean stem and root rot agent</name>
    <name type="synonym">Phytophthora megasperma f. sp. glycines</name>
    <dbReference type="NCBI Taxonomy" id="1094619"/>
    <lineage>
        <taxon>Eukaryota</taxon>
        <taxon>Sar</taxon>
        <taxon>Stramenopiles</taxon>
        <taxon>Oomycota</taxon>
        <taxon>Peronosporomycetes</taxon>
        <taxon>Peronosporales</taxon>
        <taxon>Peronosporaceae</taxon>
        <taxon>Phytophthora</taxon>
    </lineage>
</organism>
<name>G5AA07_PHYSP</name>
<dbReference type="SMR" id="G5AA07"/>
<evidence type="ECO:0000256" key="1">
    <source>
        <dbReference type="SAM" id="MobiDB-lite"/>
    </source>
</evidence>
<evidence type="ECO:0000313" key="3">
    <source>
        <dbReference type="Proteomes" id="UP000002640"/>
    </source>
</evidence>
<dbReference type="EMBL" id="JH159162">
    <property type="protein sequence ID" value="EGZ07436.1"/>
    <property type="molecule type" value="Genomic_DNA"/>
</dbReference>
<feature type="region of interest" description="Disordered" evidence="1">
    <location>
        <begin position="65"/>
        <end position="155"/>
    </location>
</feature>
<sequence length="221" mass="24049">MKLEACCGVTVALAMPRGSRKRKAEPAEVEEEEEEAAMDLTAFCEGLLRNELRIKDLKEENTRLEEENARLRQGFGDPDVHPAQGAPAECAASARQGPDAGSARPSAGFTDSSGGERGEASDSSPSYHAVAQEESGQRLQQRGVGSGSVEISHDLKRELDRRRAFAWELLEKNERLVRMMERQHAVYEEHLKELAELLRNATLDHVAGSTEGGPGGNDSGP</sequence>
<gene>
    <name evidence="2" type="ORF">PHYSODRAFT_306613</name>
</gene>
<keyword evidence="3" id="KW-1185">Reference proteome</keyword>
<reference evidence="2 3" key="1">
    <citation type="journal article" date="2006" name="Science">
        <title>Phytophthora genome sequences uncover evolutionary origins and mechanisms of pathogenesis.</title>
        <authorList>
            <person name="Tyler B.M."/>
            <person name="Tripathy S."/>
            <person name="Zhang X."/>
            <person name="Dehal P."/>
            <person name="Jiang R.H."/>
            <person name="Aerts A."/>
            <person name="Arredondo F.D."/>
            <person name="Baxter L."/>
            <person name="Bensasson D."/>
            <person name="Beynon J.L."/>
            <person name="Chapman J."/>
            <person name="Damasceno C.M."/>
            <person name="Dorrance A.E."/>
            <person name="Dou D."/>
            <person name="Dickerman A.W."/>
            <person name="Dubchak I.L."/>
            <person name="Garbelotto M."/>
            <person name="Gijzen M."/>
            <person name="Gordon S.G."/>
            <person name="Govers F."/>
            <person name="Grunwald N.J."/>
            <person name="Huang W."/>
            <person name="Ivors K.L."/>
            <person name="Jones R.W."/>
            <person name="Kamoun S."/>
            <person name="Krampis K."/>
            <person name="Lamour K.H."/>
            <person name="Lee M.K."/>
            <person name="McDonald W.H."/>
            <person name="Medina M."/>
            <person name="Meijer H.J."/>
            <person name="Nordberg E.K."/>
            <person name="Maclean D.J."/>
            <person name="Ospina-Giraldo M.D."/>
            <person name="Morris P.F."/>
            <person name="Phuntumart V."/>
            <person name="Putnam N.H."/>
            <person name="Rash S."/>
            <person name="Rose J.K."/>
            <person name="Sakihama Y."/>
            <person name="Salamov A.A."/>
            <person name="Savidor A."/>
            <person name="Scheuring C.F."/>
            <person name="Smith B.M."/>
            <person name="Sobral B.W."/>
            <person name="Terry A."/>
            <person name="Torto-Alalibo T.A."/>
            <person name="Win J."/>
            <person name="Xu Z."/>
            <person name="Zhang H."/>
            <person name="Grigoriev I.V."/>
            <person name="Rokhsar D.S."/>
            <person name="Boore J.L."/>
        </authorList>
    </citation>
    <scope>NUCLEOTIDE SEQUENCE [LARGE SCALE GENOMIC DNA]</scope>
    <source>
        <strain evidence="2 3">P6497</strain>
    </source>
</reference>
<feature type="region of interest" description="Disordered" evidence="1">
    <location>
        <begin position="17"/>
        <end position="37"/>
    </location>
</feature>
<accession>G5AA07</accession>
<evidence type="ECO:0000313" key="2">
    <source>
        <dbReference type="EMBL" id="EGZ07436.1"/>
    </source>
</evidence>